<accession>A0A4P2VDI7</accession>
<name>A0A4P2VDI7_9ARCH</name>
<evidence type="ECO:0000313" key="1">
    <source>
        <dbReference type="EMBL" id="BBE42137.1"/>
    </source>
</evidence>
<gene>
    <name evidence="1" type="ORF">NAS2_0748</name>
</gene>
<dbReference type="EMBL" id="AP018732">
    <property type="protein sequence ID" value="BBE42137.1"/>
    <property type="molecule type" value="Genomic_DNA"/>
</dbReference>
<organism evidence="1 2">
    <name type="scientific">Conexivisphaera calida</name>
    <dbReference type="NCBI Taxonomy" id="1874277"/>
    <lineage>
        <taxon>Archaea</taxon>
        <taxon>Nitrososphaerota</taxon>
        <taxon>Conexivisphaeria</taxon>
        <taxon>Conexivisphaerales</taxon>
        <taxon>Conexivisphaeraceae</taxon>
        <taxon>Conexivisphaera</taxon>
    </lineage>
</organism>
<dbReference type="KEGG" id="ccai:NAS2_0748"/>
<reference evidence="1 2" key="1">
    <citation type="journal article" date="2019" name="ISME J.">
        <title>Isolation and characterization of a thermophilic sulfur- and iron-reducing thaumarchaeote from a terrestrial acidic hot spring.</title>
        <authorList>
            <person name="Kato S."/>
            <person name="Itoh T."/>
            <person name="Yuki M."/>
            <person name="Nagamori M."/>
            <person name="Ohnishi M."/>
            <person name="Uematsu K."/>
            <person name="Suzuki K."/>
            <person name="Takashina T."/>
            <person name="Ohkuma M."/>
        </authorList>
    </citation>
    <scope>NUCLEOTIDE SEQUENCE [LARGE SCALE GENOMIC DNA]</scope>
    <source>
        <strain evidence="1 2">NAS-02</strain>
    </source>
</reference>
<sequence length="39" mass="4313">MHAGHREGGANTFTRYPEVARCAEVSINGQLTAYLVHVR</sequence>
<evidence type="ECO:0000313" key="2">
    <source>
        <dbReference type="Proteomes" id="UP000509448"/>
    </source>
</evidence>
<keyword evidence="2" id="KW-1185">Reference proteome</keyword>
<dbReference type="AlphaFoldDB" id="A0A4P2VDI7"/>
<protein>
    <submittedName>
        <fullName evidence="1">Uncharacterized protein</fullName>
    </submittedName>
</protein>
<dbReference type="Proteomes" id="UP000509448">
    <property type="component" value="Chromosome"/>
</dbReference>
<proteinExistence type="predicted"/>